<gene>
    <name evidence="3" type="ORF">GCM10007392_33910</name>
</gene>
<proteinExistence type="predicted"/>
<organism evidence="3 4">
    <name type="scientific">Saccharospirillum salsuginis</name>
    <dbReference type="NCBI Taxonomy" id="418750"/>
    <lineage>
        <taxon>Bacteria</taxon>
        <taxon>Pseudomonadati</taxon>
        <taxon>Pseudomonadota</taxon>
        <taxon>Gammaproteobacteria</taxon>
        <taxon>Oceanospirillales</taxon>
        <taxon>Saccharospirillaceae</taxon>
        <taxon>Saccharospirillum</taxon>
    </lineage>
</organism>
<dbReference type="Pfam" id="PF03372">
    <property type="entry name" value="Exo_endo_phos"/>
    <property type="match status" value="1"/>
</dbReference>
<comment type="caution">
    <text evidence="3">The sequence shown here is derived from an EMBL/GenBank/DDBJ whole genome shotgun (WGS) entry which is preliminary data.</text>
</comment>
<dbReference type="PANTHER" id="PTHR14859">
    <property type="entry name" value="CALCOFLUOR WHITE HYPERSENSITIVE PROTEIN PRECURSOR"/>
    <property type="match status" value="1"/>
</dbReference>
<dbReference type="Pfam" id="PF01663">
    <property type="entry name" value="Phosphodiest"/>
    <property type="match status" value="1"/>
</dbReference>
<keyword evidence="4" id="KW-1185">Reference proteome</keyword>
<dbReference type="SUPFAM" id="SSF53649">
    <property type="entry name" value="Alkaline phosphatase-like"/>
    <property type="match status" value="1"/>
</dbReference>
<evidence type="ECO:0000313" key="3">
    <source>
        <dbReference type="EMBL" id="GGX63235.1"/>
    </source>
</evidence>
<accession>A0A918KGS2</accession>
<evidence type="ECO:0000259" key="2">
    <source>
        <dbReference type="Pfam" id="PF03372"/>
    </source>
</evidence>
<feature type="region of interest" description="Disordered" evidence="1">
    <location>
        <begin position="536"/>
        <end position="555"/>
    </location>
</feature>
<dbReference type="Gene3D" id="3.40.720.10">
    <property type="entry name" value="Alkaline Phosphatase, subunit A"/>
    <property type="match status" value="2"/>
</dbReference>
<name>A0A918KGS2_9GAMM</name>
<feature type="region of interest" description="Disordered" evidence="1">
    <location>
        <begin position="491"/>
        <end position="510"/>
    </location>
</feature>
<dbReference type="PANTHER" id="PTHR14859:SF15">
    <property type="entry name" value="ENDONUCLEASE_EXONUCLEASE_PHOSPHATASE DOMAIN-CONTAINING PROTEIN"/>
    <property type="match status" value="1"/>
</dbReference>
<evidence type="ECO:0000256" key="1">
    <source>
        <dbReference type="SAM" id="MobiDB-lite"/>
    </source>
</evidence>
<dbReference type="Gene3D" id="3.60.10.10">
    <property type="entry name" value="Endonuclease/exonuclease/phosphatase"/>
    <property type="match status" value="1"/>
</dbReference>
<reference evidence="3" key="2">
    <citation type="submission" date="2020-09" db="EMBL/GenBank/DDBJ databases">
        <authorList>
            <person name="Sun Q."/>
            <person name="Kim S."/>
        </authorList>
    </citation>
    <scope>NUCLEOTIDE SEQUENCE</scope>
    <source>
        <strain evidence="3">KCTC 22169</strain>
    </source>
</reference>
<dbReference type="GO" id="GO:0016020">
    <property type="term" value="C:membrane"/>
    <property type="evidence" value="ECO:0007669"/>
    <property type="project" value="GOC"/>
</dbReference>
<dbReference type="AlphaFoldDB" id="A0A918KGS2"/>
<protein>
    <recommendedName>
        <fullName evidence="2">Endonuclease/exonuclease/phosphatase domain-containing protein</fullName>
    </recommendedName>
</protein>
<evidence type="ECO:0000313" key="4">
    <source>
        <dbReference type="Proteomes" id="UP000626148"/>
    </source>
</evidence>
<dbReference type="InterPro" id="IPR017850">
    <property type="entry name" value="Alkaline_phosphatase_core_sf"/>
</dbReference>
<dbReference type="RefSeq" id="WP_189610850.1">
    <property type="nucleotide sequence ID" value="NZ_BMXR01000008.1"/>
</dbReference>
<dbReference type="InterPro" id="IPR051916">
    <property type="entry name" value="GPI-anchor_lipid_remodeler"/>
</dbReference>
<dbReference type="InterPro" id="IPR002591">
    <property type="entry name" value="Phosphodiest/P_Trfase"/>
</dbReference>
<feature type="compositionally biased region" description="Polar residues" evidence="1">
    <location>
        <begin position="493"/>
        <end position="503"/>
    </location>
</feature>
<dbReference type="SUPFAM" id="SSF56219">
    <property type="entry name" value="DNase I-like"/>
    <property type="match status" value="1"/>
</dbReference>
<dbReference type="GO" id="GO:0003824">
    <property type="term" value="F:catalytic activity"/>
    <property type="evidence" value="ECO:0007669"/>
    <property type="project" value="InterPro"/>
</dbReference>
<reference evidence="3" key="1">
    <citation type="journal article" date="2014" name="Int. J. Syst. Evol. Microbiol.">
        <title>Complete genome sequence of Corynebacterium casei LMG S-19264T (=DSM 44701T), isolated from a smear-ripened cheese.</title>
        <authorList>
            <consortium name="US DOE Joint Genome Institute (JGI-PGF)"/>
            <person name="Walter F."/>
            <person name="Albersmeier A."/>
            <person name="Kalinowski J."/>
            <person name="Ruckert C."/>
        </authorList>
    </citation>
    <scope>NUCLEOTIDE SEQUENCE</scope>
    <source>
        <strain evidence="3">KCTC 22169</strain>
    </source>
</reference>
<dbReference type="GO" id="GO:0006506">
    <property type="term" value="P:GPI anchor biosynthetic process"/>
    <property type="evidence" value="ECO:0007669"/>
    <property type="project" value="TreeGrafter"/>
</dbReference>
<dbReference type="Proteomes" id="UP000626148">
    <property type="component" value="Unassembled WGS sequence"/>
</dbReference>
<sequence>MLTRIEVWIRRIRRNLSRSVWLGRLLHLPPSKGSPSRPGLVMIQVDGLSRPELEKALEKGEMPFLKQLLNREQYRLHTHYSGLPSTTPAVQAELFYGKLCVVPSFSFRDPASERIVRMYEPNVAAKVEEDLEREAEEGLLKGGSAYSDNFTGGARESHFCPSSMGWGQSLRKANPLVLIVFLLTNLYSFVRVGALLVVETVLALVDLVRGMVGGFDFLKELKFVPTRVAISILLRELCVIGGKIDISRGLPIIHINLLGYDEQSHRRGPTSLFAHWTLKGIDDAIARLWRATHRSPWRHYEVWVYSDHGQSEMTTYDRLKGYSLEEAVNTALNTLDNRLPVSQPVSRSGDQTQRARFLGGRRFQRLLPVERFDTREIHGRPQVTALGPVGHLYFPWSISGDDRTFMARELAGKHGIPVVLAVESPGRVRAYTEIGEFQLPEDAAKLFGADHPFLDELAPDLVRLCENRYSGDLVMVGWRAGIDPITFAMENGSHASPSPSETQGFALLPSDAPLPERPRSYLRPLDLRRAALSYLGRESHPTRRRQRRPSARTEDTLRVMTYNVHSCIGMDGKVDVARIARVIARNRPDVVALQELDVGRERSEGVDQAHRIARLLEMEFHFHPAMHIEEERYGDAILTHLPQRLVKADLLPGLSTKPNLEPRGALWVAVELHGREVQIINTHLGLNAQERKAQVEALLGPDWLGHPDCREPVILCGDFNARPTSPVCRTLNKHLRDAQHAADDHRPRRTFPGRLPAVRIDHIYIGQGLEASTIEIPDSALVRVASDHLPLVADIRLLGK</sequence>
<dbReference type="EMBL" id="BMXR01000008">
    <property type="protein sequence ID" value="GGX63235.1"/>
    <property type="molecule type" value="Genomic_DNA"/>
</dbReference>
<dbReference type="InterPro" id="IPR036691">
    <property type="entry name" value="Endo/exonu/phosph_ase_sf"/>
</dbReference>
<feature type="domain" description="Endonuclease/exonuclease/phosphatase" evidence="2">
    <location>
        <begin position="560"/>
        <end position="788"/>
    </location>
</feature>
<dbReference type="InterPro" id="IPR005135">
    <property type="entry name" value="Endo/exonuclease/phosphatase"/>
</dbReference>